<protein>
    <recommendedName>
        <fullName evidence="5">Ribosomal silencing factor RsfS</fullName>
    </recommendedName>
</protein>
<dbReference type="GO" id="GO:0043023">
    <property type="term" value="F:ribosomal large subunit binding"/>
    <property type="evidence" value="ECO:0007669"/>
    <property type="project" value="TreeGrafter"/>
</dbReference>
<dbReference type="Pfam" id="PF02410">
    <property type="entry name" value="RsfS"/>
    <property type="match status" value="1"/>
</dbReference>
<comment type="caution">
    <text evidence="6">The sequence shown here is derived from an EMBL/GenBank/DDBJ whole genome shotgun (WGS) entry which is preliminary data.</text>
</comment>
<dbReference type="GO" id="GO:0017148">
    <property type="term" value="P:negative regulation of translation"/>
    <property type="evidence" value="ECO:0007669"/>
    <property type="project" value="UniProtKB-UniRule"/>
</dbReference>
<dbReference type="Gene3D" id="3.30.460.10">
    <property type="entry name" value="Beta Polymerase, domain 2"/>
    <property type="match status" value="1"/>
</dbReference>
<dbReference type="FunFam" id="3.30.460.10:FF:000015">
    <property type="entry name" value="Ribosomal silencing factor RsfS"/>
    <property type="match status" value="1"/>
</dbReference>
<evidence type="ECO:0000313" key="6">
    <source>
        <dbReference type="EMBL" id="RST90020.1"/>
    </source>
</evidence>
<dbReference type="HAMAP" id="MF_01477">
    <property type="entry name" value="Iojap_RsfS"/>
    <property type="match status" value="1"/>
</dbReference>
<dbReference type="NCBIfam" id="TIGR00090">
    <property type="entry name" value="rsfS_iojap_ybeB"/>
    <property type="match status" value="1"/>
</dbReference>
<keyword evidence="3 5" id="KW-0678">Repressor</keyword>
<keyword evidence="4 5" id="KW-0810">Translation regulation</keyword>
<comment type="similarity">
    <text evidence="1 5">Belongs to the Iojap/RsfS family.</text>
</comment>
<evidence type="ECO:0000256" key="4">
    <source>
        <dbReference type="ARBA" id="ARBA00022845"/>
    </source>
</evidence>
<dbReference type="GO" id="GO:0005737">
    <property type="term" value="C:cytoplasm"/>
    <property type="evidence" value="ECO:0007669"/>
    <property type="project" value="UniProtKB-SubCell"/>
</dbReference>
<dbReference type="PANTHER" id="PTHR21043:SF0">
    <property type="entry name" value="MITOCHONDRIAL ASSEMBLY OF RIBOSOMAL LARGE SUBUNIT PROTEIN 1"/>
    <property type="match status" value="1"/>
</dbReference>
<gene>
    <name evidence="5 6" type="primary">rsfS</name>
    <name evidence="6" type="ORF">C7P63_02775</name>
</gene>
<evidence type="ECO:0000256" key="3">
    <source>
        <dbReference type="ARBA" id="ARBA00022491"/>
    </source>
</evidence>
<dbReference type="GO" id="GO:0042256">
    <property type="term" value="P:cytosolic ribosome assembly"/>
    <property type="evidence" value="ECO:0007669"/>
    <property type="project" value="UniProtKB-UniRule"/>
</dbReference>
<sequence length="119" mass="13144">MTIDSSDLLKIVVKAADDKRAEEIVALDVQKVSLLADYFVICHGNSEKQVGAIVDEIVEQAAINGVQVSRVEGKESGKWVLIDLGDIVVHVFHNSERTFYNLEKLWSDAPMVNVSSMVD</sequence>
<dbReference type="InterPro" id="IPR004394">
    <property type="entry name" value="Iojap/RsfS/C7orf30"/>
</dbReference>
<comment type="function">
    <text evidence="5">Functions as a ribosomal silencing factor. Interacts with ribosomal protein uL14 (rplN), blocking formation of intersubunit bridge B8. Prevents association of the 30S and 50S ribosomal subunits and the formation of functional ribosomes, thus repressing translation.</text>
</comment>
<accession>A0A429Z8H4</accession>
<comment type="subunit">
    <text evidence="5">Interacts with ribosomal protein uL14 (rplN).</text>
</comment>
<dbReference type="InterPro" id="IPR043519">
    <property type="entry name" value="NT_sf"/>
</dbReference>
<dbReference type="Proteomes" id="UP000277864">
    <property type="component" value="Unassembled WGS sequence"/>
</dbReference>
<keyword evidence="2 5" id="KW-0963">Cytoplasm</keyword>
<evidence type="ECO:0000256" key="5">
    <source>
        <dbReference type="HAMAP-Rule" id="MF_01477"/>
    </source>
</evidence>
<organism evidence="6 7">
    <name type="scientific">Vagococcus humatus</name>
    <dbReference type="NCBI Taxonomy" id="1889241"/>
    <lineage>
        <taxon>Bacteria</taxon>
        <taxon>Bacillati</taxon>
        <taxon>Bacillota</taxon>
        <taxon>Bacilli</taxon>
        <taxon>Lactobacillales</taxon>
        <taxon>Enterococcaceae</taxon>
        <taxon>Vagococcus</taxon>
    </lineage>
</organism>
<reference evidence="6 7" key="1">
    <citation type="submission" date="2018-03" db="EMBL/GenBank/DDBJ databases">
        <authorList>
            <person name="Gulvik C.A."/>
        </authorList>
    </citation>
    <scope>NUCLEOTIDE SEQUENCE [LARGE SCALE GENOMIC DNA]</scope>
    <source>
        <strain evidence="6 7">JCM 31581</strain>
    </source>
</reference>
<keyword evidence="7" id="KW-1185">Reference proteome</keyword>
<dbReference type="SUPFAM" id="SSF81301">
    <property type="entry name" value="Nucleotidyltransferase"/>
    <property type="match status" value="1"/>
</dbReference>
<name>A0A429Z8H4_9ENTE</name>
<evidence type="ECO:0000256" key="2">
    <source>
        <dbReference type="ARBA" id="ARBA00022490"/>
    </source>
</evidence>
<evidence type="ECO:0000313" key="7">
    <source>
        <dbReference type="Proteomes" id="UP000277864"/>
    </source>
</evidence>
<dbReference type="GO" id="GO:0090071">
    <property type="term" value="P:negative regulation of ribosome biogenesis"/>
    <property type="evidence" value="ECO:0007669"/>
    <property type="project" value="UniProtKB-UniRule"/>
</dbReference>
<dbReference type="EMBL" id="PXZH01000001">
    <property type="protein sequence ID" value="RST90020.1"/>
    <property type="molecule type" value="Genomic_DNA"/>
</dbReference>
<dbReference type="PANTHER" id="PTHR21043">
    <property type="entry name" value="IOJAP SUPERFAMILY ORTHOLOG"/>
    <property type="match status" value="1"/>
</dbReference>
<dbReference type="AlphaFoldDB" id="A0A429Z8H4"/>
<comment type="subcellular location">
    <subcellularLocation>
        <location evidence="5">Cytoplasm</location>
    </subcellularLocation>
</comment>
<evidence type="ECO:0000256" key="1">
    <source>
        <dbReference type="ARBA" id="ARBA00010574"/>
    </source>
</evidence>
<dbReference type="OrthoDB" id="9793681at2"/>
<proteinExistence type="inferred from homology"/>